<dbReference type="GO" id="GO:0046656">
    <property type="term" value="P:folic acid biosynthetic process"/>
    <property type="evidence" value="ECO:0007669"/>
    <property type="project" value="UniProtKB-KW"/>
</dbReference>
<evidence type="ECO:0000313" key="13">
    <source>
        <dbReference type="EMBL" id="TDP40775.1"/>
    </source>
</evidence>
<evidence type="ECO:0000256" key="3">
    <source>
        <dbReference type="ARBA" id="ARBA00011738"/>
    </source>
</evidence>
<dbReference type="EMBL" id="SNXI01000001">
    <property type="protein sequence ID" value="TDP40775.1"/>
    <property type="molecule type" value="Genomic_DNA"/>
</dbReference>
<dbReference type="GO" id="GO:0008153">
    <property type="term" value="P:4-aminobenzoate biosynthetic process"/>
    <property type="evidence" value="ECO:0007669"/>
    <property type="project" value="UniProtKB-UniRule"/>
</dbReference>
<comment type="cofactor">
    <cofactor evidence="1">
        <name>pyridoxal 5'-phosphate</name>
        <dbReference type="ChEBI" id="CHEBI:597326"/>
    </cofactor>
</comment>
<evidence type="ECO:0000256" key="1">
    <source>
        <dbReference type="ARBA" id="ARBA00001933"/>
    </source>
</evidence>
<dbReference type="InterPro" id="IPR036038">
    <property type="entry name" value="Aminotransferase-like"/>
</dbReference>
<comment type="pathway">
    <text evidence="7">Cofactor biosynthesis; tetrahydrofolate biosynthesis; 4-aminobenzoate from chorismate: step 2/2.</text>
</comment>
<dbReference type="EC" id="4.1.3.38" evidence="8 12"/>
<evidence type="ECO:0000313" key="14">
    <source>
        <dbReference type="Proteomes" id="UP000295531"/>
    </source>
</evidence>
<dbReference type="FunFam" id="3.20.10.10:FF:000002">
    <property type="entry name" value="D-alanine aminotransferase"/>
    <property type="match status" value="1"/>
</dbReference>
<evidence type="ECO:0000256" key="4">
    <source>
        <dbReference type="ARBA" id="ARBA00022898"/>
    </source>
</evidence>
<comment type="similarity">
    <text evidence="2">Belongs to the class-IV pyridoxal-phosphate-dependent aminotransferase family.</text>
</comment>
<protein>
    <recommendedName>
        <fullName evidence="11 12">Aminodeoxychorismate lyase</fullName>
        <ecNumber evidence="8 12">4.1.3.38</ecNumber>
    </recommendedName>
</protein>
<reference evidence="13 14" key="1">
    <citation type="submission" date="2019-03" db="EMBL/GenBank/DDBJ databases">
        <title>Freshwater and sediment microbial communities from various areas in North America, analyzing microbe dynamics in response to fracking.</title>
        <authorList>
            <person name="Lamendella R."/>
        </authorList>
    </citation>
    <scope>NUCLEOTIDE SEQUENCE [LARGE SCALE GENOMIC DNA]</scope>
    <source>
        <strain evidence="13 14">18_TX</strain>
    </source>
</reference>
<name>A0A4R6PPX9_9GAMM</name>
<comment type="function">
    <text evidence="10">Involved in the biosynthesis of p-aminobenzoate (PABA), a precursor of tetrahydrofolate. Converts 4-amino-4-deoxychorismate into 4-aminobenzoate (PABA) and pyruvate.</text>
</comment>
<sequence>MIFCNGKQHHQPLDRGLQFGDGHFTTLRLHNGKPLWWDYHWQRLVIASQRLALPVPERQQVEAWLADLTAGQPDGVAKIIVTRGFGGRGYMPPAAVESNTYMQVSPLPPVAATINTVAVAELQLARQPVLAGLKTLNRLEQVLLAREREEKGVDDLLVLDHHNALTECCQGNIFWRSSDQWFTPSLQQAGVAGVARQVIIDQQWLGRVNQGVFTLEDLYQADQAFVCNSVRGAVPIKQLNGKVLSTDLPELLKQLTAC</sequence>
<comment type="catalytic activity">
    <reaction evidence="9">
        <text>4-amino-4-deoxychorismate = 4-aminobenzoate + pyruvate + H(+)</text>
        <dbReference type="Rhea" id="RHEA:16201"/>
        <dbReference type="ChEBI" id="CHEBI:15361"/>
        <dbReference type="ChEBI" id="CHEBI:15378"/>
        <dbReference type="ChEBI" id="CHEBI:17836"/>
        <dbReference type="ChEBI" id="CHEBI:58406"/>
        <dbReference type="EC" id="4.1.3.38"/>
    </reaction>
</comment>
<dbReference type="InterPro" id="IPR017824">
    <property type="entry name" value="Aminodeoxychorismate_lyase_IV"/>
</dbReference>
<gene>
    <name evidence="13" type="ORF">DEU29_101326</name>
</gene>
<evidence type="ECO:0000256" key="5">
    <source>
        <dbReference type="ARBA" id="ARBA00022909"/>
    </source>
</evidence>
<evidence type="ECO:0000256" key="6">
    <source>
        <dbReference type="ARBA" id="ARBA00023239"/>
    </source>
</evidence>
<evidence type="ECO:0000256" key="9">
    <source>
        <dbReference type="ARBA" id="ARBA00049529"/>
    </source>
</evidence>
<evidence type="ECO:0000256" key="11">
    <source>
        <dbReference type="ARBA" id="ARBA00069174"/>
    </source>
</evidence>
<dbReference type="PANTHER" id="PTHR42743:SF2">
    <property type="entry name" value="AMINODEOXYCHORISMATE LYASE"/>
    <property type="match status" value="1"/>
</dbReference>
<evidence type="ECO:0000256" key="7">
    <source>
        <dbReference type="ARBA" id="ARBA00035633"/>
    </source>
</evidence>
<dbReference type="Gene3D" id="3.20.10.10">
    <property type="entry name" value="D-amino Acid Aminotransferase, subunit A, domain 2"/>
    <property type="match status" value="1"/>
</dbReference>
<dbReference type="OrthoDB" id="9805628at2"/>
<dbReference type="SUPFAM" id="SSF56752">
    <property type="entry name" value="D-aminoacid aminotransferase-like PLP-dependent enzymes"/>
    <property type="match status" value="1"/>
</dbReference>
<keyword evidence="5" id="KW-0289">Folate biosynthesis</keyword>
<dbReference type="PANTHER" id="PTHR42743">
    <property type="entry name" value="AMINO-ACID AMINOTRANSFERASE"/>
    <property type="match status" value="1"/>
</dbReference>
<dbReference type="Gene3D" id="3.30.470.10">
    <property type="match status" value="1"/>
</dbReference>
<proteinExistence type="inferred from homology"/>
<dbReference type="Proteomes" id="UP000295531">
    <property type="component" value="Unassembled WGS sequence"/>
</dbReference>
<dbReference type="NCBIfam" id="TIGR03461">
    <property type="entry name" value="pabC_Proteo"/>
    <property type="match status" value="1"/>
</dbReference>
<dbReference type="InterPro" id="IPR043132">
    <property type="entry name" value="BCAT-like_C"/>
</dbReference>
<comment type="subunit">
    <text evidence="3">Homodimer.</text>
</comment>
<dbReference type="InterPro" id="IPR050571">
    <property type="entry name" value="Class-IV_PLP-Dep_Aminotrnsfr"/>
</dbReference>
<evidence type="ECO:0000256" key="2">
    <source>
        <dbReference type="ARBA" id="ARBA00009320"/>
    </source>
</evidence>
<keyword evidence="4" id="KW-0663">Pyridoxal phosphate</keyword>
<dbReference type="InterPro" id="IPR043131">
    <property type="entry name" value="BCAT-like_N"/>
</dbReference>
<dbReference type="GO" id="GO:0005829">
    <property type="term" value="C:cytosol"/>
    <property type="evidence" value="ECO:0007669"/>
    <property type="project" value="TreeGrafter"/>
</dbReference>
<organism evidence="13 14">
    <name type="scientific">Idiomarina aquatica</name>
    <dbReference type="NCBI Taxonomy" id="1327752"/>
    <lineage>
        <taxon>Bacteria</taxon>
        <taxon>Pseudomonadati</taxon>
        <taxon>Pseudomonadota</taxon>
        <taxon>Gammaproteobacteria</taxon>
        <taxon>Alteromonadales</taxon>
        <taxon>Idiomarinaceae</taxon>
        <taxon>Idiomarina</taxon>
    </lineage>
</organism>
<keyword evidence="14" id="KW-1185">Reference proteome</keyword>
<dbReference type="GO" id="GO:0030170">
    <property type="term" value="F:pyridoxal phosphate binding"/>
    <property type="evidence" value="ECO:0007669"/>
    <property type="project" value="InterPro"/>
</dbReference>
<comment type="caution">
    <text evidence="13">The sequence shown here is derived from an EMBL/GenBank/DDBJ whole genome shotgun (WGS) entry which is preliminary data.</text>
</comment>
<accession>A0A4R6PPX9</accession>
<dbReference type="InterPro" id="IPR001544">
    <property type="entry name" value="Aminotrans_IV"/>
</dbReference>
<dbReference type="GO" id="GO:0008696">
    <property type="term" value="F:4-amino-4-deoxychorismate lyase activity"/>
    <property type="evidence" value="ECO:0007669"/>
    <property type="project" value="UniProtKB-UniRule"/>
</dbReference>
<dbReference type="RefSeq" id="WP_133538480.1">
    <property type="nucleotide sequence ID" value="NZ_SNXI01000001.1"/>
</dbReference>
<evidence type="ECO:0000256" key="10">
    <source>
        <dbReference type="ARBA" id="ARBA00054027"/>
    </source>
</evidence>
<dbReference type="Pfam" id="PF01063">
    <property type="entry name" value="Aminotran_4"/>
    <property type="match status" value="1"/>
</dbReference>
<evidence type="ECO:0000256" key="8">
    <source>
        <dbReference type="ARBA" id="ARBA00035676"/>
    </source>
</evidence>
<evidence type="ECO:0000256" key="12">
    <source>
        <dbReference type="NCBIfam" id="TIGR03461"/>
    </source>
</evidence>
<keyword evidence="6 13" id="KW-0456">Lyase</keyword>
<dbReference type="AlphaFoldDB" id="A0A4R6PPX9"/>